<evidence type="ECO:0000256" key="1">
    <source>
        <dbReference type="ARBA" id="ARBA00000822"/>
    </source>
</evidence>
<feature type="signal peptide" evidence="10">
    <location>
        <begin position="1"/>
        <end position="19"/>
    </location>
</feature>
<dbReference type="InterPro" id="IPR029070">
    <property type="entry name" value="Chitinase_insertion_sf"/>
</dbReference>
<sequence length="493" mass="53050">MLSSWKSLLCFALFSTAHAAVIQTRVRGEESTLDRRAATTGKVQFGYFVNWAIYARNFHPDDMDTSTLTHILYGFADTDPSSGQIKLTDSFADIEKHYPDDSWSEAGNNVYGCLKRLYKIKLKQRNIKTLLSIGGWTYSQAGHFNFVTNAGARATFVSSAITLLENFGFDGIDIDFEYPTAAQKSAFTSLINELRAALDAHARKKGETVPYLVTLAVPAGPTNYVNLDLRAMNSAVDFWGLMAYDFAGSWDTKSGHQANLYGGQTGFTGDGAVSWYLNNGASANKVTLGMPIYGRAFENTAGIYQPYNGIGPGTWEAGVYDYKALPLAGAQVTEDNSTVASYSYDAGKRELVSYDTPNIVATKARYAASRGLGGSMFWELSADKKGSLSLLKTSANVFGTLDQASNHINYPGSIYDNIKNNLGQGGGTPTTSGGGSTPTGGTGKCSGVPAWSASTVFVGGQQAVYNNRLYTAKWWTQGETPGNADVWTDSGAC</sequence>
<evidence type="ECO:0000256" key="7">
    <source>
        <dbReference type="ARBA" id="ARBA00023295"/>
    </source>
</evidence>
<evidence type="ECO:0000256" key="5">
    <source>
        <dbReference type="ARBA" id="ARBA00023024"/>
    </source>
</evidence>
<dbReference type="SUPFAM" id="SSF51055">
    <property type="entry name" value="Carbohydrate binding domain"/>
    <property type="match status" value="1"/>
</dbReference>
<dbReference type="Proteomes" id="UP000006514">
    <property type="component" value="Unassembled WGS sequence"/>
</dbReference>
<dbReference type="InterPro" id="IPR001223">
    <property type="entry name" value="Glyco_hydro18_cat"/>
</dbReference>
<dbReference type="Gene3D" id="3.10.50.10">
    <property type="match status" value="1"/>
</dbReference>
<keyword evidence="13" id="KW-1185">Reference proteome</keyword>
<evidence type="ECO:0000313" key="13">
    <source>
        <dbReference type="Proteomes" id="UP000006514"/>
    </source>
</evidence>
<feature type="domain" description="GH18" evidence="11">
    <location>
        <begin position="42"/>
        <end position="401"/>
    </location>
</feature>
<evidence type="ECO:0000256" key="4">
    <source>
        <dbReference type="ARBA" id="ARBA00022801"/>
    </source>
</evidence>
<dbReference type="PROSITE" id="PS01095">
    <property type="entry name" value="GH18_1"/>
    <property type="match status" value="1"/>
</dbReference>
<reference evidence="13" key="1">
    <citation type="journal article" date="2012" name="Science">
        <title>The Paleozoic origin of enzymatic lignin decomposition reconstructed from 31 fungal genomes.</title>
        <authorList>
            <person name="Floudas D."/>
            <person name="Binder M."/>
            <person name="Riley R."/>
            <person name="Barry K."/>
            <person name="Blanchette R.A."/>
            <person name="Henrissat B."/>
            <person name="Martinez A.T."/>
            <person name="Otillar R."/>
            <person name="Spatafora J.W."/>
            <person name="Yadav J.S."/>
            <person name="Aerts A."/>
            <person name="Benoit I."/>
            <person name="Boyd A."/>
            <person name="Carlson A."/>
            <person name="Copeland A."/>
            <person name="Coutinho P.M."/>
            <person name="de Vries R.P."/>
            <person name="Ferreira P."/>
            <person name="Findley K."/>
            <person name="Foster B."/>
            <person name="Gaskell J."/>
            <person name="Glotzer D."/>
            <person name="Gorecki P."/>
            <person name="Heitman J."/>
            <person name="Hesse C."/>
            <person name="Hori C."/>
            <person name="Igarashi K."/>
            <person name="Jurgens J.A."/>
            <person name="Kallen N."/>
            <person name="Kersten P."/>
            <person name="Kohler A."/>
            <person name="Kuees U."/>
            <person name="Kumar T.K.A."/>
            <person name="Kuo A."/>
            <person name="LaButti K."/>
            <person name="Larrondo L.F."/>
            <person name="Lindquist E."/>
            <person name="Ling A."/>
            <person name="Lombard V."/>
            <person name="Lucas S."/>
            <person name="Lundell T."/>
            <person name="Martin R."/>
            <person name="McLaughlin D.J."/>
            <person name="Morgenstern I."/>
            <person name="Morin E."/>
            <person name="Murat C."/>
            <person name="Nagy L.G."/>
            <person name="Nolan M."/>
            <person name="Ohm R.A."/>
            <person name="Patyshakuliyeva A."/>
            <person name="Rokas A."/>
            <person name="Ruiz-Duenas F.J."/>
            <person name="Sabat G."/>
            <person name="Salamov A."/>
            <person name="Samejima M."/>
            <person name="Schmutz J."/>
            <person name="Slot J.C."/>
            <person name="St John F."/>
            <person name="Stenlid J."/>
            <person name="Sun H."/>
            <person name="Sun S."/>
            <person name="Syed K."/>
            <person name="Tsang A."/>
            <person name="Wiebenga A."/>
            <person name="Young D."/>
            <person name="Pisabarro A."/>
            <person name="Eastwood D.C."/>
            <person name="Martin F."/>
            <person name="Cullen D."/>
            <person name="Grigoriev I.V."/>
            <person name="Hibbett D.S."/>
        </authorList>
    </citation>
    <scope>NUCLEOTIDE SEQUENCE [LARGE SCALE GENOMIC DNA]</scope>
    <source>
        <strain evidence="13">TFB10046</strain>
    </source>
</reference>
<dbReference type="Pfam" id="PF00704">
    <property type="entry name" value="Glyco_hydro_18"/>
    <property type="match status" value="1"/>
</dbReference>
<evidence type="ECO:0000256" key="6">
    <source>
        <dbReference type="ARBA" id="ARBA00023277"/>
    </source>
</evidence>
<organism evidence="12 13">
    <name type="scientific">Auricularia subglabra (strain TFB-10046 / SS5)</name>
    <name type="common">White-rot fungus</name>
    <name type="synonym">Auricularia delicata (strain TFB10046)</name>
    <dbReference type="NCBI Taxonomy" id="717982"/>
    <lineage>
        <taxon>Eukaryota</taxon>
        <taxon>Fungi</taxon>
        <taxon>Dikarya</taxon>
        <taxon>Basidiomycota</taxon>
        <taxon>Agaricomycotina</taxon>
        <taxon>Agaricomycetes</taxon>
        <taxon>Auriculariales</taxon>
        <taxon>Auriculariaceae</taxon>
        <taxon>Auricularia</taxon>
    </lineage>
</organism>
<evidence type="ECO:0000256" key="9">
    <source>
        <dbReference type="RuleBase" id="RU000489"/>
    </source>
</evidence>
<evidence type="ECO:0000313" key="12">
    <source>
        <dbReference type="EMBL" id="EJD41329.1"/>
    </source>
</evidence>
<keyword evidence="6" id="KW-0119">Carbohydrate metabolism</keyword>
<name>J0DD70_AURST</name>
<dbReference type="InterPro" id="IPR001579">
    <property type="entry name" value="Glyco_hydro_18_chit_AS"/>
</dbReference>
<dbReference type="InterPro" id="IPR036573">
    <property type="entry name" value="CBM_sf_5/12"/>
</dbReference>
<keyword evidence="4 9" id="KW-0378">Hydrolase</keyword>
<dbReference type="CDD" id="cd12215">
    <property type="entry name" value="ChiC_BD"/>
    <property type="match status" value="1"/>
</dbReference>
<evidence type="ECO:0000256" key="2">
    <source>
        <dbReference type="ARBA" id="ARBA00008682"/>
    </source>
</evidence>
<feature type="chain" id="PRO_5003732635" description="chitinase" evidence="10">
    <location>
        <begin position="20"/>
        <end position="493"/>
    </location>
</feature>
<dbReference type="Gene3D" id="2.10.10.20">
    <property type="entry name" value="Carbohydrate-binding module superfamily 5/12"/>
    <property type="match status" value="1"/>
</dbReference>
<comment type="catalytic activity">
    <reaction evidence="1">
        <text>Random endo-hydrolysis of N-acetyl-beta-D-glucosaminide (1-&gt;4)-beta-linkages in chitin and chitodextrins.</text>
        <dbReference type="EC" id="3.2.1.14"/>
    </reaction>
</comment>
<evidence type="ECO:0000256" key="3">
    <source>
        <dbReference type="ARBA" id="ARBA00012729"/>
    </source>
</evidence>
<dbReference type="OMA" id="VNDGPAY"/>
<dbReference type="PANTHER" id="PTHR11177">
    <property type="entry name" value="CHITINASE"/>
    <property type="match status" value="1"/>
</dbReference>
<dbReference type="CDD" id="cd06548">
    <property type="entry name" value="GH18_chitinase"/>
    <property type="match status" value="1"/>
</dbReference>
<dbReference type="InParanoid" id="J0DD70"/>
<gene>
    <name evidence="12" type="ORF">AURDEDRAFT_186525</name>
</gene>
<keyword evidence="7 9" id="KW-0326">Glycosidase</keyword>
<dbReference type="GO" id="GO:0030246">
    <property type="term" value="F:carbohydrate binding"/>
    <property type="evidence" value="ECO:0007669"/>
    <property type="project" value="InterPro"/>
</dbReference>
<evidence type="ECO:0000259" key="11">
    <source>
        <dbReference type="PROSITE" id="PS51910"/>
    </source>
</evidence>
<dbReference type="GO" id="GO:0008061">
    <property type="term" value="F:chitin binding"/>
    <property type="evidence" value="ECO:0007669"/>
    <property type="project" value="InterPro"/>
</dbReference>
<dbReference type="FunFam" id="3.10.50.10:FF:000005">
    <property type="entry name" value="Endochitinase B1"/>
    <property type="match status" value="1"/>
</dbReference>
<dbReference type="SUPFAM" id="SSF54556">
    <property type="entry name" value="Chitinase insertion domain"/>
    <property type="match status" value="1"/>
</dbReference>
<dbReference type="EC" id="3.2.1.14" evidence="3"/>
<dbReference type="InterPro" id="IPR003610">
    <property type="entry name" value="CBM5/12"/>
</dbReference>
<dbReference type="KEGG" id="adl:AURDEDRAFT_186525"/>
<proteinExistence type="inferred from homology"/>
<dbReference type="GO" id="GO:0008843">
    <property type="term" value="F:endochitinase activity"/>
    <property type="evidence" value="ECO:0007669"/>
    <property type="project" value="UniProtKB-EC"/>
</dbReference>
<dbReference type="SUPFAM" id="SSF51445">
    <property type="entry name" value="(Trans)glycosidases"/>
    <property type="match status" value="1"/>
</dbReference>
<dbReference type="SMART" id="SM00495">
    <property type="entry name" value="ChtBD3"/>
    <property type="match status" value="1"/>
</dbReference>
<dbReference type="EMBL" id="JH687793">
    <property type="protein sequence ID" value="EJD41329.1"/>
    <property type="molecule type" value="Genomic_DNA"/>
</dbReference>
<dbReference type="AlphaFoldDB" id="J0DD70"/>
<dbReference type="InterPro" id="IPR017853">
    <property type="entry name" value="GH"/>
</dbReference>
<evidence type="ECO:0000256" key="10">
    <source>
        <dbReference type="SAM" id="SignalP"/>
    </source>
</evidence>
<comment type="similarity">
    <text evidence="2">Belongs to the glycosyl hydrolase 18 family. Chitinase class V subfamily.</text>
</comment>
<dbReference type="OrthoDB" id="76388at2759"/>
<accession>J0DD70</accession>
<dbReference type="SMART" id="SM00636">
    <property type="entry name" value="Glyco_18"/>
    <property type="match status" value="1"/>
</dbReference>
<dbReference type="GO" id="GO:0005576">
    <property type="term" value="C:extracellular region"/>
    <property type="evidence" value="ECO:0007669"/>
    <property type="project" value="InterPro"/>
</dbReference>
<dbReference type="PANTHER" id="PTHR11177:SF317">
    <property type="entry name" value="CHITINASE 12-RELATED"/>
    <property type="match status" value="1"/>
</dbReference>
<dbReference type="InterPro" id="IPR011583">
    <property type="entry name" value="Chitinase_II/V-like_cat"/>
</dbReference>
<protein>
    <recommendedName>
        <fullName evidence="3">chitinase</fullName>
        <ecNumber evidence="3">3.2.1.14</ecNumber>
    </recommendedName>
</protein>
<keyword evidence="8" id="KW-0624">Polysaccharide degradation</keyword>
<evidence type="ECO:0000256" key="8">
    <source>
        <dbReference type="ARBA" id="ARBA00023326"/>
    </source>
</evidence>
<dbReference type="InterPro" id="IPR050314">
    <property type="entry name" value="Glycosyl_Hydrlase_18"/>
</dbReference>
<dbReference type="PROSITE" id="PS51910">
    <property type="entry name" value="GH18_2"/>
    <property type="match status" value="1"/>
</dbReference>
<dbReference type="GO" id="GO:0006032">
    <property type="term" value="P:chitin catabolic process"/>
    <property type="evidence" value="ECO:0007669"/>
    <property type="project" value="UniProtKB-KW"/>
</dbReference>
<dbReference type="Pfam" id="PF02839">
    <property type="entry name" value="CBM_5_12"/>
    <property type="match status" value="1"/>
</dbReference>
<keyword evidence="10" id="KW-0732">Signal</keyword>
<keyword evidence="5" id="KW-0146">Chitin degradation</keyword>
<dbReference type="GO" id="GO:0000272">
    <property type="term" value="P:polysaccharide catabolic process"/>
    <property type="evidence" value="ECO:0007669"/>
    <property type="project" value="UniProtKB-KW"/>
</dbReference>
<dbReference type="eggNOG" id="KOG2806">
    <property type="taxonomic scope" value="Eukaryota"/>
</dbReference>
<dbReference type="Gene3D" id="3.20.20.80">
    <property type="entry name" value="Glycosidases"/>
    <property type="match status" value="1"/>
</dbReference>